<dbReference type="EMBL" id="MN740696">
    <property type="protein sequence ID" value="QHU08415.1"/>
    <property type="molecule type" value="Genomic_DNA"/>
</dbReference>
<accession>A0A6C0JRM6</accession>
<evidence type="ECO:0000313" key="1">
    <source>
        <dbReference type="EMBL" id="QHU08415.1"/>
    </source>
</evidence>
<proteinExistence type="predicted"/>
<protein>
    <submittedName>
        <fullName evidence="1">Uncharacterized protein</fullName>
    </submittedName>
</protein>
<dbReference type="AlphaFoldDB" id="A0A6C0JRM6"/>
<sequence length="82" mass="9612">MITNTFDLLSEINTNPALSKHKRLDIIFSRDDVSFYDWTSGDKDVALVELAHYKTNLWGGKVKEEFSLFKDQFHGKYIVIHY</sequence>
<name>A0A6C0JRM6_9ZZZZ</name>
<reference evidence="1" key="1">
    <citation type="journal article" date="2020" name="Nature">
        <title>Giant virus diversity and host interactions through global metagenomics.</title>
        <authorList>
            <person name="Schulz F."/>
            <person name="Roux S."/>
            <person name="Paez-Espino D."/>
            <person name="Jungbluth S."/>
            <person name="Walsh D.A."/>
            <person name="Denef V.J."/>
            <person name="McMahon K.D."/>
            <person name="Konstantinidis K.T."/>
            <person name="Eloe-Fadrosh E.A."/>
            <person name="Kyrpides N.C."/>
            <person name="Woyke T."/>
        </authorList>
    </citation>
    <scope>NUCLEOTIDE SEQUENCE</scope>
    <source>
        <strain evidence="1">GVMAG-S-1062768-28</strain>
    </source>
</reference>
<organism evidence="1">
    <name type="scientific">viral metagenome</name>
    <dbReference type="NCBI Taxonomy" id="1070528"/>
    <lineage>
        <taxon>unclassified sequences</taxon>
        <taxon>metagenomes</taxon>
        <taxon>organismal metagenomes</taxon>
    </lineage>
</organism>